<dbReference type="InterPro" id="IPR036388">
    <property type="entry name" value="WH-like_DNA-bd_sf"/>
</dbReference>
<keyword evidence="3" id="KW-0804">Transcription</keyword>
<gene>
    <name evidence="5" type="ORF">FSC37_05670</name>
</gene>
<comment type="caution">
    <text evidence="5">The sequence shown here is derived from an EMBL/GenBank/DDBJ whole genome shotgun (WGS) entry which is preliminary data.</text>
</comment>
<proteinExistence type="predicted"/>
<evidence type="ECO:0000256" key="1">
    <source>
        <dbReference type="ARBA" id="ARBA00023015"/>
    </source>
</evidence>
<dbReference type="EMBL" id="VOPW01000001">
    <property type="protein sequence ID" value="TXC67461.1"/>
    <property type="molecule type" value="Genomic_DNA"/>
</dbReference>
<dbReference type="PROSITE" id="PS01117">
    <property type="entry name" value="HTH_MARR_1"/>
    <property type="match status" value="1"/>
</dbReference>
<dbReference type="Proteomes" id="UP000321832">
    <property type="component" value="Unassembled WGS sequence"/>
</dbReference>
<dbReference type="InterPro" id="IPR000835">
    <property type="entry name" value="HTH_MarR-typ"/>
</dbReference>
<dbReference type="GO" id="GO:0003677">
    <property type="term" value="F:DNA binding"/>
    <property type="evidence" value="ECO:0007669"/>
    <property type="project" value="UniProtKB-KW"/>
</dbReference>
<sequence>MMRREVELRMARHDLTDAQWRPLWLLKTGRATTAIELAREACVDAGAITRMVDRLEDKGLVERVRSETDRRVVHLRLTPAGEAAAARIPHVLASVNNDFLQGFSEREWKQLRRMVERMTDNGRSLQGEEGAA</sequence>
<evidence type="ECO:0000256" key="3">
    <source>
        <dbReference type="ARBA" id="ARBA00023163"/>
    </source>
</evidence>
<dbReference type="InterPro" id="IPR039422">
    <property type="entry name" value="MarR/SlyA-like"/>
</dbReference>
<evidence type="ECO:0000313" key="5">
    <source>
        <dbReference type="EMBL" id="TXC67461.1"/>
    </source>
</evidence>
<keyword evidence="6" id="KW-1185">Reference proteome</keyword>
<keyword evidence="2" id="KW-0238">DNA-binding</keyword>
<name>A0A5C6U5P8_9BURK</name>
<dbReference type="SMART" id="SM00347">
    <property type="entry name" value="HTH_MARR"/>
    <property type="match status" value="1"/>
</dbReference>
<dbReference type="GO" id="GO:0003700">
    <property type="term" value="F:DNA-binding transcription factor activity"/>
    <property type="evidence" value="ECO:0007669"/>
    <property type="project" value="InterPro"/>
</dbReference>
<reference evidence="5 6" key="1">
    <citation type="submission" date="2019-08" db="EMBL/GenBank/DDBJ databases">
        <authorList>
            <person name="Khan S.A."/>
            <person name="Jeon C.O."/>
            <person name="Jeong S.E."/>
        </authorList>
    </citation>
    <scope>NUCLEOTIDE SEQUENCE [LARGE SCALE GENOMIC DNA]</scope>
    <source>
        <strain evidence="6">IMCC1728</strain>
    </source>
</reference>
<dbReference type="GO" id="GO:0006950">
    <property type="term" value="P:response to stress"/>
    <property type="evidence" value="ECO:0007669"/>
    <property type="project" value="TreeGrafter"/>
</dbReference>
<dbReference type="SUPFAM" id="SSF46785">
    <property type="entry name" value="Winged helix' DNA-binding domain"/>
    <property type="match status" value="1"/>
</dbReference>
<dbReference type="Pfam" id="PF01047">
    <property type="entry name" value="MarR"/>
    <property type="match status" value="1"/>
</dbReference>
<evidence type="ECO:0000256" key="2">
    <source>
        <dbReference type="ARBA" id="ARBA00023125"/>
    </source>
</evidence>
<dbReference type="AlphaFoldDB" id="A0A5C6U5P8"/>
<protein>
    <submittedName>
        <fullName evidence="5">MarR family transcriptional regulator</fullName>
    </submittedName>
</protein>
<dbReference type="PRINTS" id="PR00598">
    <property type="entry name" value="HTHMARR"/>
</dbReference>
<dbReference type="InterPro" id="IPR036390">
    <property type="entry name" value="WH_DNA-bd_sf"/>
</dbReference>
<dbReference type="InterPro" id="IPR023187">
    <property type="entry name" value="Tscrpt_reg_MarR-type_CS"/>
</dbReference>
<evidence type="ECO:0000313" key="6">
    <source>
        <dbReference type="Proteomes" id="UP000321832"/>
    </source>
</evidence>
<dbReference type="PANTHER" id="PTHR33164:SF64">
    <property type="entry name" value="TRANSCRIPTIONAL REGULATOR SLYA"/>
    <property type="match status" value="1"/>
</dbReference>
<dbReference type="PANTHER" id="PTHR33164">
    <property type="entry name" value="TRANSCRIPTIONAL REGULATOR, MARR FAMILY"/>
    <property type="match status" value="1"/>
</dbReference>
<evidence type="ECO:0000259" key="4">
    <source>
        <dbReference type="PROSITE" id="PS50995"/>
    </source>
</evidence>
<keyword evidence="1" id="KW-0805">Transcription regulation</keyword>
<dbReference type="PROSITE" id="PS50995">
    <property type="entry name" value="HTH_MARR_2"/>
    <property type="match status" value="1"/>
</dbReference>
<organism evidence="5 6">
    <name type="scientific">Piscinibacter aquaticus</name>
    <dbReference type="NCBI Taxonomy" id="392597"/>
    <lineage>
        <taxon>Bacteria</taxon>
        <taxon>Pseudomonadati</taxon>
        <taxon>Pseudomonadota</taxon>
        <taxon>Betaproteobacteria</taxon>
        <taxon>Burkholderiales</taxon>
        <taxon>Sphaerotilaceae</taxon>
        <taxon>Piscinibacter</taxon>
    </lineage>
</organism>
<feature type="domain" description="HTH marR-type" evidence="4">
    <location>
        <begin position="1"/>
        <end position="120"/>
    </location>
</feature>
<dbReference type="Gene3D" id="1.10.10.10">
    <property type="entry name" value="Winged helix-like DNA-binding domain superfamily/Winged helix DNA-binding domain"/>
    <property type="match status" value="1"/>
</dbReference>
<accession>A0A5C6U5P8</accession>